<keyword evidence="2" id="KW-1185">Reference proteome</keyword>
<evidence type="ECO:0000313" key="1">
    <source>
        <dbReference type="EnsemblPlants" id="OB03G34100.1"/>
    </source>
</evidence>
<dbReference type="HOGENOM" id="CLU_2227292_0_0_1"/>
<reference evidence="1" key="2">
    <citation type="submission" date="2013-04" db="UniProtKB">
        <authorList>
            <consortium name="EnsemblPlants"/>
        </authorList>
    </citation>
    <scope>IDENTIFICATION</scope>
</reference>
<dbReference type="AlphaFoldDB" id="J3LQT4"/>
<sequence>MIYKKRIDVQPSDENLPLACGYLSLSLPPVCVCVCVGAGFKLQQCASDSLLHTSEILTWAYEYSWHHAYDITMQLLNPQSISFTDLSYSWNCALSGFFMSCFSSPE</sequence>
<accession>J3LQT4</accession>
<dbReference type="Gramene" id="OB03G34100.1">
    <property type="protein sequence ID" value="OB03G34100.1"/>
    <property type="gene ID" value="OB03G34100"/>
</dbReference>
<evidence type="ECO:0000313" key="2">
    <source>
        <dbReference type="Proteomes" id="UP000006038"/>
    </source>
</evidence>
<organism evidence="1">
    <name type="scientific">Oryza brachyantha</name>
    <name type="common">malo sina</name>
    <dbReference type="NCBI Taxonomy" id="4533"/>
    <lineage>
        <taxon>Eukaryota</taxon>
        <taxon>Viridiplantae</taxon>
        <taxon>Streptophyta</taxon>
        <taxon>Embryophyta</taxon>
        <taxon>Tracheophyta</taxon>
        <taxon>Spermatophyta</taxon>
        <taxon>Magnoliopsida</taxon>
        <taxon>Liliopsida</taxon>
        <taxon>Poales</taxon>
        <taxon>Poaceae</taxon>
        <taxon>BOP clade</taxon>
        <taxon>Oryzoideae</taxon>
        <taxon>Oryzeae</taxon>
        <taxon>Oryzinae</taxon>
        <taxon>Oryza</taxon>
    </lineage>
</organism>
<protein>
    <submittedName>
        <fullName evidence="1">Uncharacterized protein</fullName>
    </submittedName>
</protein>
<dbReference type="EnsemblPlants" id="OB03G34100.1">
    <property type="protein sequence ID" value="OB03G34100.1"/>
    <property type="gene ID" value="OB03G34100"/>
</dbReference>
<dbReference type="Proteomes" id="UP000006038">
    <property type="component" value="Chromosome 3"/>
</dbReference>
<name>J3LQT4_ORYBR</name>
<reference evidence="1" key="1">
    <citation type="journal article" date="2013" name="Nat. Commun.">
        <title>Whole-genome sequencing of Oryza brachyantha reveals mechanisms underlying Oryza genome evolution.</title>
        <authorList>
            <person name="Chen J."/>
            <person name="Huang Q."/>
            <person name="Gao D."/>
            <person name="Wang J."/>
            <person name="Lang Y."/>
            <person name="Liu T."/>
            <person name="Li B."/>
            <person name="Bai Z."/>
            <person name="Luis Goicoechea J."/>
            <person name="Liang C."/>
            <person name="Chen C."/>
            <person name="Zhang W."/>
            <person name="Sun S."/>
            <person name="Liao Y."/>
            <person name="Zhang X."/>
            <person name="Yang L."/>
            <person name="Song C."/>
            <person name="Wang M."/>
            <person name="Shi J."/>
            <person name="Liu G."/>
            <person name="Liu J."/>
            <person name="Zhou H."/>
            <person name="Zhou W."/>
            <person name="Yu Q."/>
            <person name="An N."/>
            <person name="Chen Y."/>
            <person name="Cai Q."/>
            <person name="Wang B."/>
            <person name="Liu B."/>
            <person name="Min J."/>
            <person name="Huang Y."/>
            <person name="Wu H."/>
            <person name="Li Z."/>
            <person name="Zhang Y."/>
            <person name="Yin Y."/>
            <person name="Song W."/>
            <person name="Jiang J."/>
            <person name="Jackson S.A."/>
            <person name="Wing R.A."/>
            <person name="Wang J."/>
            <person name="Chen M."/>
        </authorList>
    </citation>
    <scope>NUCLEOTIDE SEQUENCE [LARGE SCALE GENOMIC DNA]</scope>
    <source>
        <strain evidence="1">cv. IRGC 101232</strain>
    </source>
</reference>
<proteinExistence type="predicted"/>